<reference evidence="10" key="1">
    <citation type="submission" date="2018-12" db="EMBL/GenBank/DDBJ databases">
        <authorList>
            <person name="Sun L."/>
            <person name="Chen Z."/>
        </authorList>
    </citation>
    <scope>NUCLEOTIDE SEQUENCE [LARGE SCALE GENOMIC DNA]</scope>
    <source>
        <strain evidence="10">3-2-2</strain>
    </source>
</reference>
<keyword evidence="6 10" id="KW-0067">ATP-binding</keyword>
<keyword evidence="3" id="KW-0762">Sugar transport</keyword>
<keyword evidence="1" id="KW-0813">Transport</keyword>
<keyword evidence="2" id="KW-1003">Cell membrane</keyword>
<dbReference type="SUPFAM" id="SSF52540">
    <property type="entry name" value="P-loop containing nucleoside triphosphate hydrolases"/>
    <property type="match status" value="2"/>
</dbReference>
<evidence type="ECO:0000259" key="9">
    <source>
        <dbReference type="PROSITE" id="PS50893"/>
    </source>
</evidence>
<dbReference type="InterPro" id="IPR027417">
    <property type="entry name" value="P-loop_NTPase"/>
</dbReference>
<dbReference type="Proteomes" id="UP000287156">
    <property type="component" value="Unassembled WGS sequence"/>
</dbReference>
<keyword evidence="4" id="KW-0677">Repeat</keyword>
<evidence type="ECO:0000256" key="1">
    <source>
        <dbReference type="ARBA" id="ARBA00022448"/>
    </source>
</evidence>
<dbReference type="SMART" id="SM00382">
    <property type="entry name" value="AAA"/>
    <property type="match status" value="2"/>
</dbReference>
<gene>
    <name evidence="10" type="ORF">D4T97_001455</name>
</gene>
<protein>
    <submittedName>
        <fullName evidence="10">Sugar ABC transporter ATP-binding protein</fullName>
    </submittedName>
</protein>
<evidence type="ECO:0000256" key="8">
    <source>
        <dbReference type="ARBA" id="ARBA00023136"/>
    </source>
</evidence>
<evidence type="ECO:0000256" key="2">
    <source>
        <dbReference type="ARBA" id="ARBA00022475"/>
    </source>
</evidence>
<evidence type="ECO:0000256" key="5">
    <source>
        <dbReference type="ARBA" id="ARBA00022741"/>
    </source>
</evidence>
<dbReference type="PANTHER" id="PTHR43790:SF3">
    <property type="entry name" value="D-ALLOSE IMPORT ATP-BINDING PROTEIN ALSA-RELATED"/>
    <property type="match status" value="1"/>
</dbReference>
<keyword evidence="8" id="KW-0472">Membrane</keyword>
<feature type="domain" description="ABC transporter" evidence="9">
    <location>
        <begin position="259"/>
        <end position="500"/>
    </location>
</feature>
<evidence type="ECO:0000256" key="4">
    <source>
        <dbReference type="ARBA" id="ARBA00022737"/>
    </source>
</evidence>
<dbReference type="Gene3D" id="3.40.50.300">
    <property type="entry name" value="P-loop containing nucleotide triphosphate hydrolases"/>
    <property type="match status" value="2"/>
</dbReference>
<evidence type="ECO:0000256" key="7">
    <source>
        <dbReference type="ARBA" id="ARBA00022967"/>
    </source>
</evidence>
<name>A0A429Y727_9BACI</name>
<proteinExistence type="predicted"/>
<evidence type="ECO:0000256" key="6">
    <source>
        <dbReference type="ARBA" id="ARBA00022840"/>
    </source>
</evidence>
<dbReference type="InterPro" id="IPR003593">
    <property type="entry name" value="AAA+_ATPase"/>
</dbReference>
<dbReference type="PANTHER" id="PTHR43790">
    <property type="entry name" value="CARBOHYDRATE TRANSPORT ATP-BINDING PROTEIN MG119-RELATED"/>
    <property type="match status" value="1"/>
</dbReference>
<dbReference type="InterPro" id="IPR017871">
    <property type="entry name" value="ABC_transporter-like_CS"/>
</dbReference>
<dbReference type="EMBL" id="QYTV02000001">
    <property type="protein sequence ID" value="RST77192.1"/>
    <property type="molecule type" value="Genomic_DNA"/>
</dbReference>
<dbReference type="AlphaFoldDB" id="A0A429Y727"/>
<dbReference type="GO" id="GO:0005524">
    <property type="term" value="F:ATP binding"/>
    <property type="evidence" value="ECO:0007669"/>
    <property type="project" value="UniProtKB-KW"/>
</dbReference>
<dbReference type="OrthoDB" id="9771863at2"/>
<feature type="domain" description="ABC transporter" evidence="9">
    <location>
        <begin position="14"/>
        <end position="248"/>
    </location>
</feature>
<sequence length="500" mass="55410">MKDSRKHSVNDRAIEVIGVSKSYPGVQALSDISMSIEWGSIHGLAGENGSGKSTLLRILAGLEPASWGEVRFSGECLSRTKNNLTKNVAMVTQEPSLVESLTVAENIALAGNLYRKWFVNWKSSKEIAESILQRLGADEIDTEGIVANLPPDQQQIISIARALAANPQILLLDEATSSLTEDQTERLFLLLDELRADGKIIIFISHRLKEYIRLCDKITVLRDGSYICKLEHPNFSEEDIVTAMVGRKMSEYFPPRTSSDYDEIALHLKKFNSLNAKEVSLAVKKGEIFVFAGLVGCGRSEMLRGLFGVHPSHGKVEIYGKAFSPHSPRDSVQRGISYIPSERKAEGIVAGLSVLENGVLSLRLRNSIWKWVNFNQEKEIMHRMVKSMNIKTPSLETEIQTLSGGNQQKVILARSIATHPKILLLDEPTRGIDVGAKAQIYELLRKLSKEGVTVIISTSDLQEALGIADRVGVMFRGHLKKVLNPDELSEENVMYYATGN</sequence>
<dbReference type="InterPro" id="IPR003439">
    <property type="entry name" value="ABC_transporter-like_ATP-bd"/>
</dbReference>
<dbReference type="Pfam" id="PF00005">
    <property type="entry name" value="ABC_tran"/>
    <property type="match status" value="2"/>
</dbReference>
<dbReference type="PROSITE" id="PS00211">
    <property type="entry name" value="ABC_TRANSPORTER_1"/>
    <property type="match status" value="1"/>
</dbReference>
<evidence type="ECO:0000256" key="3">
    <source>
        <dbReference type="ARBA" id="ARBA00022597"/>
    </source>
</evidence>
<dbReference type="RefSeq" id="WP_126046953.1">
    <property type="nucleotide sequence ID" value="NZ_QYTV02000001.1"/>
</dbReference>
<dbReference type="GO" id="GO:0016887">
    <property type="term" value="F:ATP hydrolysis activity"/>
    <property type="evidence" value="ECO:0007669"/>
    <property type="project" value="InterPro"/>
</dbReference>
<keyword evidence="5" id="KW-0547">Nucleotide-binding</keyword>
<dbReference type="InterPro" id="IPR050107">
    <property type="entry name" value="ABC_carbohydrate_import_ATPase"/>
</dbReference>
<accession>A0A429Y727</accession>
<dbReference type="CDD" id="cd03215">
    <property type="entry name" value="ABC_Carb_Monos_II"/>
    <property type="match status" value="1"/>
</dbReference>
<dbReference type="PROSITE" id="PS50893">
    <property type="entry name" value="ABC_TRANSPORTER_2"/>
    <property type="match status" value="2"/>
</dbReference>
<organism evidence="10 11">
    <name type="scientific">Siminovitchia acidinfaciens</name>
    <dbReference type="NCBI Taxonomy" id="2321395"/>
    <lineage>
        <taxon>Bacteria</taxon>
        <taxon>Bacillati</taxon>
        <taxon>Bacillota</taxon>
        <taxon>Bacilli</taxon>
        <taxon>Bacillales</taxon>
        <taxon>Bacillaceae</taxon>
        <taxon>Siminovitchia</taxon>
    </lineage>
</organism>
<comment type="caution">
    <text evidence="10">The sequence shown here is derived from an EMBL/GenBank/DDBJ whole genome shotgun (WGS) entry which is preliminary data.</text>
</comment>
<dbReference type="CDD" id="cd03216">
    <property type="entry name" value="ABC_Carb_Monos_I"/>
    <property type="match status" value="1"/>
</dbReference>
<evidence type="ECO:0000313" key="11">
    <source>
        <dbReference type="Proteomes" id="UP000287156"/>
    </source>
</evidence>
<keyword evidence="7" id="KW-1278">Translocase</keyword>
<keyword evidence="11" id="KW-1185">Reference proteome</keyword>
<evidence type="ECO:0000313" key="10">
    <source>
        <dbReference type="EMBL" id="RST77192.1"/>
    </source>
</evidence>